<comment type="caution">
    <text evidence="1">The sequence shown here is derived from an EMBL/GenBank/DDBJ whole genome shotgun (WGS) entry which is preliminary data.</text>
</comment>
<protein>
    <submittedName>
        <fullName evidence="1">Uncharacterized protein</fullName>
    </submittedName>
</protein>
<organism evidence="1 2">
    <name type="scientific">Acidithiobacillus ferriphilus</name>
    <dbReference type="NCBI Taxonomy" id="1689834"/>
    <lineage>
        <taxon>Bacteria</taxon>
        <taxon>Pseudomonadati</taxon>
        <taxon>Pseudomonadota</taxon>
        <taxon>Acidithiobacillia</taxon>
        <taxon>Acidithiobacillales</taxon>
        <taxon>Acidithiobacillaceae</taxon>
        <taxon>Acidithiobacillus</taxon>
    </lineage>
</organism>
<accession>A0ABU6FTQ2</accession>
<gene>
    <name evidence="1" type="ORF">OW717_15460</name>
</gene>
<reference evidence="1 2" key="1">
    <citation type="submission" date="2022-11" db="EMBL/GenBank/DDBJ databases">
        <title>Comparative genomics analysis of Acidithiobacillus ferriphilus.</title>
        <authorList>
            <person name="Ma L."/>
        </authorList>
    </citation>
    <scope>NUCLEOTIDE SEQUENCE [LARGE SCALE GENOMIC DNA]</scope>
    <source>
        <strain evidence="1 2">DY15</strain>
    </source>
</reference>
<name>A0ABU6FTQ2_9PROT</name>
<proteinExistence type="predicted"/>
<dbReference type="Proteomes" id="UP001308776">
    <property type="component" value="Unassembled WGS sequence"/>
</dbReference>
<dbReference type="EMBL" id="JAQGFR010000298">
    <property type="protein sequence ID" value="MEB8515432.1"/>
    <property type="molecule type" value="Genomic_DNA"/>
</dbReference>
<dbReference type="RefSeq" id="WP_155735216.1">
    <property type="nucleotide sequence ID" value="NZ_CP151687.1"/>
</dbReference>
<evidence type="ECO:0000313" key="2">
    <source>
        <dbReference type="Proteomes" id="UP001308776"/>
    </source>
</evidence>
<evidence type="ECO:0000313" key="1">
    <source>
        <dbReference type="EMBL" id="MEB8515432.1"/>
    </source>
</evidence>
<keyword evidence="2" id="KW-1185">Reference proteome</keyword>
<sequence length="55" mass="5883">MAAIMGAGITVNSDRKSQNFRAMVQDHGGEWEALPENAFKESGTGVKTVMVTIPC</sequence>